<gene>
    <name evidence="4" type="ORF">EZS28_033218</name>
</gene>
<feature type="chain" id="PRO_5023927525" evidence="3">
    <location>
        <begin position="25"/>
        <end position="371"/>
    </location>
</feature>
<proteinExistence type="predicted"/>
<accession>A0A5J4UKS4</accession>
<sequence length="371" mass="41918">MSFTQSKIFLFVFLVQIIFGARNADPLNFFHDKVYIYKEKLIRDTLTTDVVDITTRPYLTGLSADTVLLTEYTLFNEEFSTLKGFQNFGFNHSKCETISLYAIESRRALVSLAAYVYNAKTPQITNIDPSIIYAIEGLPKESVEKTNPGAPQELREDTPRACDNNKSSYIDASIELNGVVDISCVSNTNKLPKDKDEPETPLPSLPTKCDDQSEIKKYLTNYKFGRISSIANEDLKKFIVRVGPILTRDKGIIYGWGEGDYGLVWYTVTISVVNEAFKYDQLFPTPFDVFEYGITGSFLFEGSFLPDPKYCDTITSETPKEDCECPAKGSDEYESDPRHEYKESICASGSVRTLFSFVAVFVIVPILSLFW</sequence>
<keyword evidence="2" id="KW-0472">Membrane</keyword>
<evidence type="ECO:0000313" key="5">
    <source>
        <dbReference type="Proteomes" id="UP000324800"/>
    </source>
</evidence>
<feature type="transmembrane region" description="Helical" evidence="2">
    <location>
        <begin position="353"/>
        <end position="370"/>
    </location>
</feature>
<evidence type="ECO:0000256" key="1">
    <source>
        <dbReference type="SAM" id="MobiDB-lite"/>
    </source>
</evidence>
<dbReference type="AlphaFoldDB" id="A0A5J4UKS4"/>
<protein>
    <submittedName>
        <fullName evidence="4">Uncharacterized protein</fullName>
    </submittedName>
</protein>
<feature type="signal peptide" evidence="3">
    <location>
        <begin position="1"/>
        <end position="24"/>
    </location>
</feature>
<comment type="caution">
    <text evidence="4">The sequence shown here is derived from an EMBL/GenBank/DDBJ whole genome shotgun (WGS) entry which is preliminary data.</text>
</comment>
<keyword evidence="2" id="KW-1133">Transmembrane helix</keyword>
<feature type="region of interest" description="Disordered" evidence="1">
    <location>
        <begin position="143"/>
        <end position="162"/>
    </location>
</feature>
<evidence type="ECO:0000313" key="4">
    <source>
        <dbReference type="EMBL" id="KAA6371256.1"/>
    </source>
</evidence>
<reference evidence="4 5" key="1">
    <citation type="submission" date="2019-03" db="EMBL/GenBank/DDBJ databases">
        <title>Single cell metagenomics reveals metabolic interactions within the superorganism composed of flagellate Streblomastix strix and complex community of Bacteroidetes bacteria on its surface.</title>
        <authorList>
            <person name="Treitli S.C."/>
            <person name="Kolisko M."/>
            <person name="Husnik F."/>
            <person name="Keeling P."/>
            <person name="Hampl V."/>
        </authorList>
    </citation>
    <scope>NUCLEOTIDE SEQUENCE [LARGE SCALE GENOMIC DNA]</scope>
    <source>
        <strain evidence="4">ST1C</strain>
    </source>
</reference>
<evidence type="ECO:0000256" key="2">
    <source>
        <dbReference type="SAM" id="Phobius"/>
    </source>
</evidence>
<keyword evidence="2" id="KW-0812">Transmembrane</keyword>
<name>A0A5J4UKS4_9EUKA</name>
<dbReference type="Proteomes" id="UP000324800">
    <property type="component" value="Unassembled WGS sequence"/>
</dbReference>
<keyword evidence="3" id="KW-0732">Signal</keyword>
<evidence type="ECO:0000256" key="3">
    <source>
        <dbReference type="SAM" id="SignalP"/>
    </source>
</evidence>
<organism evidence="4 5">
    <name type="scientific">Streblomastix strix</name>
    <dbReference type="NCBI Taxonomy" id="222440"/>
    <lineage>
        <taxon>Eukaryota</taxon>
        <taxon>Metamonada</taxon>
        <taxon>Preaxostyla</taxon>
        <taxon>Oxymonadida</taxon>
        <taxon>Streblomastigidae</taxon>
        <taxon>Streblomastix</taxon>
    </lineage>
</organism>
<dbReference type="EMBL" id="SNRW01014640">
    <property type="protein sequence ID" value="KAA6371256.1"/>
    <property type="molecule type" value="Genomic_DNA"/>
</dbReference>